<dbReference type="GO" id="GO:0004519">
    <property type="term" value="F:endonuclease activity"/>
    <property type="evidence" value="ECO:0007669"/>
    <property type="project" value="UniProtKB-KW"/>
</dbReference>
<sequence length="190" mass="22767">MATYRTYKPRLRIDFNYSCGYCKANEPEIGGAKNSFQIDHYQPKKEFPELINNYENLIYACRACNQYKGDYWPTPFESLLQKIILNPRVDNLEKHIDLRNFEWMAKTLRGKWNILKLRLASEPHITRRKDRAKIQQMIKKLLDKIPTFQKEILDLETKGDILNCQKLRQEYEEHLEDINTLKRKIEGPME</sequence>
<dbReference type="STRING" id="1094715.GCA_000236165_03080"/>
<keyword evidence="1" id="KW-0175">Coiled coil</keyword>
<dbReference type="RefSeq" id="WP_010655109.1">
    <property type="nucleotide sequence ID" value="NZ_JAPHOO010000002.1"/>
</dbReference>
<dbReference type="GeneID" id="93293966"/>
<dbReference type="EMBL" id="UGGT01000001">
    <property type="protein sequence ID" value="STO22992.1"/>
    <property type="molecule type" value="Genomic_DNA"/>
</dbReference>
<accession>A0A377GDW8</accession>
<keyword evidence="3" id="KW-0378">Hydrolase</keyword>
<keyword evidence="3" id="KW-0540">Nuclease</keyword>
<protein>
    <submittedName>
        <fullName evidence="3">HNH endonuclease</fullName>
    </submittedName>
</protein>
<feature type="domain" description="HNH" evidence="2">
    <location>
        <begin position="19"/>
        <end position="70"/>
    </location>
</feature>
<evidence type="ECO:0000256" key="1">
    <source>
        <dbReference type="SAM" id="Coils"/>
    </source>
</evidence>
<evidence type="ECO:0000313" key="4">
    <source>
        <dbReference type="Proteomes" id="UP000254554"/>
    </source>
</evidence>
<gene>
    <name evidence="3" type="ORF">NCTC11370_03094</name>
</gene>
<dbReference type="Proteomes" id="UP000254554">
    <property type="component" value="Unassembled WGS sequence"/>
</dbReference>
<evidence type="ECO:0000259" key="2">
    <source>
        <dbReference type="Pfam" id="PF01844"/>
    </source>
</evidence>
<dbReference type="GO" id="GO:0008270">
    <property type="term" value="F:zinc ion binding"/>
    <property type="evidence" value="ECO:0007669"/>
    <property type="project" value="InterPro"/>
</dbReference>
<evidence type="ECO:0000313" key="3">
    <source>
        <dbReference type="EMBL" id="STO22992.1"/>
    </source>
</evidence>
<dbReference type="CDD" id="cd00085">
    <property type="entry name" value="HNHc"/>
    <property type="match status" value="1"/>
</dbReference>
<dbReference type="OrthoDB" id="9802901at2"/>
<name>A0A377GDW8_9GAMM</name>
<dbReference type="Gene3D" id="1.10.30.50">
    <property type="match status" value="1"/>
</dbReference>
<proteinExistence type="predicted"/>
<keyword evidence="4" id="KW-1185">Reference proteome</keyword>
<feature type="coiled-coil region" evidence="1">
    <location>
        <begin position="138"/>
        <end position="184"/>
    </location>
</feature>
<dbReference type="Pfam" id="PF01844">
    <property type="entry name" value="HNH"/>
    <property type="match status" value="1"/>
</dbReference>
<reference evidence="3 4" key="1">
    <citation type="submission" date="2018-06" db="EMBL/GenBank/DDBJ databases">
        <authorList>
            <consortium name="Pathogen Informatics"/>
            <person name="Doyle S."/>
        </authorList>
    </citation>
    <scope>NUCLEOTIDE SEQUENCE [LARGE SCALE GENOMIC DNA]</scope>
    <source>
        <strain evidence="3 4">NCTC11370</strain>
    </source>
</reference>
<dbReference type="AlphaFoldDB" id="A0A377GDW8"/>
<dbReference type="InterPro" id="IPR003615">
    <property type="entry name" value="HNH_nuc"/>
</dbReference>
<keyword evidence="3" id="KW-0255">Endonuclease</keyword>
<organism evidence="3 4">
    <name type="scientific">Fluoribacter dumoffii</name>
    <dbReference type="NCBI Taxonomy" id="463"/>
    <lineage>
        <taxon>Bacteria</taxon>
        <taxon>Pseudomonadati</taxon>
        <taxon>Pseudomonadota</taxon>
        <taxon>Gammaproteobacteria</taxon>
        <taxon>Legionellales</taxon>
        <taxon>Legionellaceae</taxon>
        <taxon>Fluoribacter</taxon>
    </lineage>
</organism>
<dbReference type="GO" id="GO:0003676">
    <property type="term" value="F:nucleic acid binding"/>
    <property type="evidence" value="ECO:0007669"/>
    <property type="project" value="InterPro"/>
</dbReference>
<dbReference type="InterPro" id="IPR002711">
    <property type="entry name" value="HNH"/>
</dbReference>